<accession>A0A0A1UQM6</accession>
<evidence type="ECO:0000313" key="3">
    <source>
        <dbReference type="Proteomes" id="UP000030151"/>
    </source>
</evidence>
<dbReference type="Proteomes" id="UP000030151">
    <property type="component" value="Unassembled WGS sequence"/>
</dbReference>
<dbReference type="EMBL" id="JELW01000029">
    <property type="protein sequence ID" value="EXU98161.1"/>
    <property type="molecule type" value="Genomic_DNA"/>
</dbReference>
<proteinExistence type="predicted"/>
<evidence type="ECO:0000313" key="2">
    <source>
        <dbReference type="EMBL" id="EXU98161.1"/>
    </source>
</evidence>
<evidence type="ECO:0000256" key="1">
    <source>
        <dbReference type="SAM" id="MobiDB-lite"/>
    </source>
</evidence>
<reference evidence="2 3" key="1">
    <citation type="submission" date="2014-02" db="EMBL/GenBank/DDBJ databases">
        <title>The genome sequence of the entomopathogenic fungus Metarhizium robertsii ARSEF 2575.</title>
        <authorList>
            <person name="Giuliano Garisto Donzelli B."/>
            <person name="Roe B.A."/>
            <person name="Macmil S.L."/>
            <person name="Krasnoff S.B."/>
            <person name="Gibson D.M."/>
        </authorList>
    </citation>
    <scope>NUCLEOTIDE SEQUENCE [LARGE SCALE GENOMIC DNA]</scope>
    <source>
        <strain evidence="2 3">ARSEF 2575</strain>
    </source>
</reference>
<dbReference type="HOGENOM" id="CLU_1468512_0_0_1"/>
<name>A0A0A1UQM6_9HYPO</name>
<dbReference type="OrthoDB" id="4934889at2759"/>
<sequence length="184" mass="19991">MSYFTFNMSASTQGPSTPKNPQRSSSSNSAVPQLDHDSSTLPINSSATMLCEPAVSGQTALNPEAQWSGFNSSLLQVDGAFSGSALPSYDQSTLHAALTTNDDLRWMLIGMNERMANLEQTAAAGNRTMDQMGNHISDMLSRLAVIEGMIKVVEDLKQNLRDFTRELVPHILGVNLEEDLEKQG</sequence>
<dbReference type="AlphaFoldDB" id="A0A0A1UQM6"/>
<protein>
    <submittedName>
        <fullName evidence="2">Uncharacterized protein</fullName>
    </submittedName>
</protein>
<organism evidence="2 3">
    <name type="scientific">Metarhizium robertsii</name>
    <dbReference type="NCBI Taxonomy" id="568076"/>
    <lineage>
        <taxon>Eukaryota</taxon>
        <taxon>Fungi</taxon>
        <taxon>Dikarya</taxon>
        <taxon>Ascomycota</taxon>
        <taxon>Pezizomycotina</taxon>
        <taxon>Sordariomycetes</taxon>
        <taxon>Hypocreomycetidae</taxon>
        <taxon>Hypocreales</taxon>
        <taxon>Clavicipitaceae</taxon>
        <taxon>Metarhizium</taxon>
    </lineage>
</organism>
<feature type="region of interest" description="Disordered" evidence="1">
    <location>
        <begin position="1"/>
        <end position="43"/>
    </location>
</feature>
<gene>
    <name evidence="2" type="ORF">X797_008766</name>
</gene>
<comment type="caution">
    <text evidence="2">The sequence shown here is derived from an EMBL/GenBank/DDBJ whole genome shotgun (WGS) entry which is preliminary data.</text>
</comment>
<feature type="compositionally biased region" description="Polar residues" evidence="1">
    <location>
        <begin position="1"/>
        <end position="31"/>
    </location>
</feature>